<dbReference type="EMBL" id="FOEG01000001">
    <property type="protein sequence ID" value="SEO49401.1"/>
    <property type="molecule type" value="Genomic_DNA"/>
</dbReference>
<dbReference type="AlphaFoldDB" id="A0A1H8Q608"/>
<name>A0A1H8Q608_9GAMM</name>
<reference evidence="1 2" key="1">
    <citation type="submission" date="2016-10" db="EMBL/GenBank/DDBJ databases">
        <authorList>
            <person name="de Groot N.N."/>
        </authorList>
    </citation>
    <scope>NUCLEOTIDE SEQUENCE [LARGE SCALE GENOMIC DNA]</scope>
    <source>
        <strain evidence="1 2">CGMCC 1.6291</strain>
    </source>
</reference>
<organism evidence="1 2">
    <name type="scientific">Aquisalimonas asiatica</name>
    <dbReference type="NCBI Taxonomy" id="406100"/>
    <lineage>
        <taxon>Bacteria</taxon>
        <taxon>Pseudomonadati</taxon>
        <taxon>Pseudomonadota</taxon>
        <taxon>Gammaproteobacteria</taxon>
        <taxon>Chromatiales</taxon>
        <taxon>Ectothiorhodospiraceae</taxon>
        <taxon>Aquisalimonas</taxon>
    </lineage>
</organism>
<dbReference type="InterPro" id="IPR002347">
    <property type="entry name" value="SDR_fam"/>
</dbReference>
<gene>
    <name evidence="1" type="ORF">SAMN04488052_101362</name>
</gene>
<dbReference type="SUPFAM" id="SSF51735">
    <property type="entry name" value="NAD(P)-binding Rossmann-fold domains"/>
    <property type="match status" value="1"/>
</dbReference>
<protein>
    <submittedName>
        <fullName evidence="1">NAD(P)-dependent dehydrogenase, short-chain alcohol dehydrogenase family</fullName>
    </submittedName>
</protein>
<dbReference type="GO" id="GO:0016491">
    <property type="term" value="F:oxidoreductase activity"/>
    <property type="evidence" value="ECO:0007669"/>
    <property type="project" value="TreeGrafter"/>
</dbReference>
<dbReference type="InterPro" id="IPR036291">
    <property type="entry name" value="NAD(P)-bd_dom_sf"/>
</dbReference>
<dbReference type="STRING" id="406100.SAMN04488052_101362"/>
<dbReference type="Gene3D" id="3.40.50.720">
    <property type="entry name" value="NAD(P)-binding Rossmann-like Domain"/>
    <property type="match status" value="1"/>
</dbReference>
<accession>A0A1H8Q608</accession>
<keyword evidence="2" id="KW-1185">Reference proteome</keyword>
<dbReference type="InterPro" id="IPR051468">
    <property type="entry name" value="Fungal_SecMetab_SDRs"/>
</dbReference>
<dbReference type="Proteomes" id="UP000199657">
    <property type="component" value="Unassembled WGS sequence"/>
</dbReference>
<dbReference type="PANTHER" id="PTHR43544:SF12">
    <property type="entry name" value="NAD(P)-BINDING ROSSMANN-FOLD SUPERFAMILY PROTEIN"/>
    <property type="match status" value="1"/>
</dbReference>
<proteinExistence type="predicted"/>
<sequence>MFDRFPDGFQALIQGASRGIGLECVRQLLAEPRVGRVYATARRPERAERLQALADEHPERLVVLRLDVADEASIDDAAATVAARSPRLHLLFNVAGLLHDEHGMAPEKRLHDVRLENLEKSFRVNAFGPLLVARAFAQLLCHREHAVLANMSARVGSIGDNGLGGWYAYRGAKAAQNMFTRGIAVELGRRSRTLICVALHPGTTDTALSEPFQARVPEGKLFTREYTVSRLFTVIDGLSPEASGSFLAWDGQAIPW</sequence>
<evidence type="ECO:0000313" key="1">
    <source>
        <dbReference type="EMBL" id="SEO49401.1"/>
    </source>
</evidence>
<dbReference type="PRINTS" id="PR00081">
    <property type="entry name" value="GDHRDH"/>
</dbReference>
<dbReference type="GO" id="GO:0005737">
    <property type="term" value="C:cytoplasm"/>
    <property type="evidence" value="ECO:0007669"/>
    <property type="project" value="TreeGrafter"/>
</dbReference>
<evidence type="ECO:0000313" key="2">
    <source>
        <dbReference type="Proteomes" id="UP000199657"/>
    </source>
</evidence>
<dbReference type="CDD" id="cd05325">
    <property type="entry name" value="carb_red_sniffer_like_SDR_c"/>
    <property type="match status" value="1"/>
</dbReference>
<dbReference type="OrthoDB" id="9785826at2"/>
<dbReference type="Pfam" id="PF00106">
    <property type="entry name" value="adh_short"/>
    <property type="match status" value="1"/>
</dbReference>
<dbReference type="PANTHER" id="PTHR43544">
    <property type="entry name" value="SHORT-CHAIN DEHYDROGENASE/REDUCTASE"/>
    <property type="match status" value="1"/>
</dbReference>
<dbReference type="RefSeq" id="WP_091639416.1">
    <property type="nucleotide sequence ID" value="NZ_FOEG01000001.1"/>
</dbReference>